<evidence type="ECO:0000313" key="1">
    <source>
        <dbReference type="EMBL" id="SEP12746.1"/>
    </source>
</evidence>
<dbReference type="OrthoDB" id="231301at2157"/>
<reference evidence="2" key="1">
    <citation type="submission" date="2016-10" db="EMBL/GenBank/DDBJ databases">
        <authorList>
            <person name="Varghese N."/>
            <person name="Submissions S."/>
        </authorList>
    </citation>
    <scope>NUCLEOTIDE SEQUENCE [LARGE SCALE GENOMIC DNA]</scope>
    <source>
        <strain evidence="2">IBRC-M 10043</strain>
    </source>
</reference>
<proteinExistence type="predicted"/>
<keyword evidence="2" id="KW-1185">Reference proteome</keyword>
<dbReference type="Proteomes" id="UP000198775">
    <property type="component" value="Unassembled WGS sequence"/>
</dbReference>
<organism evidence="1 2">
    <name type="scientific">Halorientalis persicus</name>
    <dbReference type="NCBI Taxonomy" id="1367881"/>
    <lineage>
        <taxon>Archaea</taxon>
        <taxon>Methanobacteriati</taxon>
        <taxon>Methanobacteriota</taxon>
        <taxon>Stenosarchaea group</taxon>
        <taxon>Halobacteria</taxon>
        <taxon>Halobacteriales</taxon>
        <taxon>Haloarculaceae</taxon>
        <taxon>Halorientalis</taxon>
    </lineage>
</organism>
<accession>A0A1H8VBJ9</accession>
<sequence>MSSEPAGTDDGVAPQGQEFTVTGDNTFEFMLGPMTGISCPACFRDMLLKDVIREGECNSCGADLELSLTAETGDQP</sequence>
<dbReference type="RefSeq" id="WP_092663969.1">
    <property type="nucleotide sequence ID" value="NZ_FOCX01000035.1"/>
</dbReference>
<name>A0A1H8VBJ9_9EURY</name>
<dbReference type="AlphaFoldDB" id="A0A1H8VBJ9"/>
<gene>
    <name evidence="1" type="ORF">SAMN05216388_103538</name>
</gene>
<dbReference type="EMBL" id="FOCX01000035">
    <property type="protein sequence ID" value="SEP12746.1"/>
    <property type="molecule type" value="Genomic_DNA"/>
</dbReference>
<evidence type="ECO:0000313" key="2">
    <source>
        <dbReference type="Proteomes" id="UP000198775"/>
    </source>
</evidence>
<protein>
    <submittedName>
        <fullName evidence="1">Uncharacterized protein</fullName>
    </submittedName>
</protein>